<dbReference type="AlphaFoldDB" id="A0A7X9S1H8"/>
<organism evidence="1 2">
    <name type="scientific">Flammeovirga aprica JL-4</name>
    <dbReference type="NCBI Taxonomy" id="694437"/>
    <lineage>
        <taxon>Bacteria</taxon>
        <taxon>Pseudomonadati</taxon>
        <taxon>Bacteroidota</taxon>
        <taxon>Cytophagia</taxon>
        <taxon>Cytophagales</taxon>
        <taxon>Flammeovirgaceae</taxon>
        <taxon>Flammeovirga</taxon>
    </lineage>
</organism>
<evidence type="ECO:0000313" key="1">
    <source>
        <dbReference type="EMBL" id="NME72534.1"/>
    </source>
</evidence>
<dbReference type="RefSeq" id="WP_169660721.1">
    <property type="nucleotide sequence ID" value="NZ_JABANE010000173.1"/>
</dbReference>
<sequence>MENIKSKHAVASLQNFKIRLGDVEPNTKEFRKQVYKVLSWVFTTEYGTADLDIVNHFTNKLCNDYGGDIFELYLSFDSTHEKRFVDFLL</sequence>
<comment type="caution">
    <text evidence="1">The sequence shown here is derived from an EMBL/GenBank/DDBJ whole genome shotgun (WGS) entry which is preliminary data.</text>
</comment>
<proteinExistence type="predicted"/>
<accession>A0A7X9S1H8</accession>
<evidence type="ECO:0000313" key="2">
    <source>
        <dbReference type="Proteomes" id="UP000576082"/>
    </source>
</evidence>
<keyword evidence="2" id="KW-1185">Reference proteome</keyword>
<dbReference type="Proteomes" id="UP000576082">
    <property type="component" value="Unassembled WGS sequence"/>
</dbReference>
<dbReference type="EMBL" id="JABANE010000173">
    <property type="protein sequence ID" value="NME72534.1"/>
    <property type="molecule type" value="Genomic_DNA"/>
</dbReference>
<protein>
    <submittedName>
        <fullName evidence="1">Uncharacterized protein</fullName>
    </submittedName>
</protein>
<name>A0A7X9S1H8_9BACT</name>
<reference evidence="1 2" key="1">
    <citation type="submission" date="2020-04" db="EMBL/GenBank/DDBJ databases">
        <title>Flammeovirga sp. SR4, a novel species isolated from seawater.</title>
        <authorList>
            <person name="Wang X."/>
        </authorList>
    </citation>
    <scope>NUCLEOTIDE SEQUENCE [LARGE SCALE GENOMIC DNA]</scope>
    <source>
        <strain evidence="1 2">ATCC 23126</strain>
    </source>
</reference>
<gene>
    <name evidence="1" type="ORF">HHU12_31525</name>
</gene>